<evidence type="ECO:0008006" key="5">
    <source>
        <dbReference type="Google" id="ProtNLM"/>
    </source>
</evidence>
<comment type="caution">
    <text evidence="3">The sequence shown here is derived from an EMBL/GenBank/DDBJ whole genome shotgun (WGS) entry which is preliminary data.</text>
</comment>
<dbReference type="RefSeq" id="WP_101443075.1">
    <property type="nucleotide sequence ID" value="NZ_PJMU01000001.1"/>
</dbReference>
<dbReference type="Pfam" id="PF19898">
    <property type="entry name" value="DUF6371"/>
    <property type="match status" value="1"/>
</dbReference>
<dbReference type="InterPro" id="IPR047731">
    <property type="entry name" value="Zinc_ribbon_put"/>
</dbReference>
<dbReference type="NCBIfam" id="NF040506">
    <property type="entry name" value="PG0870_Nterm"/>
    <property type="match status" value="1"/>
</dbReference>
<protein>
    <recommendedName>
        <fullName evidence="5">Toprim domain-containing protein</fullName>
    </recommendedName>
</protein>
<evidence type="ECO:0000313" key="3">
    <source>
        <dbReference type="EMBL" id="PKV75882.1"/>
    </source>
</evidence>
<gene>
    <name evidence="3" type="ORF">BD749_0830</name>
</gene>
<reference evidence="3 4" key="1">
    <citation type="submission" date="2017-12" db="EMBL/GenBank/DDBJ databases">
        <title>Genomic Encyclopedia of Type Strains, Phase III (KMG-III): the genomes of soil and plant-associated and newly described type strains.</title>
        <authorList>
            <person name="Whitman W."/>
        </authorList>
    </citation>
    <scope>NUCLEOTIDE SEQUENCE [LARGE SCALE GENOMIC DNA]</scope>
    <source>
        <strain evidence="3 4">LP43</strain>
    </source>
</reference>
<name>A0A2N3V2M6_9BACT</name>
<accession>A0A2N3V2M6</accession>
<evidence type="ECO:0000313" key="4">
    <source>
        <dbReference type="Proteomes" id="UP000233782"/>
    </source>
</evidence>
<dbReference type="AlphaFoldDB" id="A0A2N3V2M6"/>
<sequence length="319" mass="36368">MSTYRYTLQPYGNGQNTRFTCPACGKTRQLTRYIDTETGEHLHEAVGSCNRVSKCGYHYTPKLYFADHPDTFQSFFNHKSTKYQPGKQPVSNTFLGNKPQPISYMPLERLQESRRHYNANNFAVFLRERFGKETAEKLIARYHIGTSRKWLGATVFWLVDQQGRIRSGKIMLYDKATGKRIKHPFPHFTWVHTVLKLEGYHLKQCLFGEHLLGLFPGKPVAVVESEKTAVICSVSLPRYIWLAVGGISQLTAEKCAVLTGRQVTLFPDLGGYGAWKQKAQELQGIASFIVSDILERIASKEQQEEGLDIADFLLKRKVV</sequence>
<proteinExistence type="predicted"/>
<dbReference type="Proteomes" id="UP000233782">
    <property type="component" value="Unassembled WGS sequence"/>
</dbReference>
<feature type="domain" description="DUF6371" evidence="1">
    <location>
        <begin position="120"/>
        <end position="269"/>
    </location>
</feature>
<evidence type="ECO:0000259" key="2">
    <source>
        <dbReference type="Pfam" id="PF21957"/>
    </source>
</evidence>
<feature type="domain" description="Zinc beta-ribbon finger putative" evidence="2">
    <location>
        <begin position="4"/>
        <end position="69"/>
    </location>
</feature>
<dbReference type="InterPro" id="IPR045951">
    <property type="entry name" value="DUF6371"/>
</dbReference>
<keyword evidence="4" id="KW-1185">Reference proteome</keyword>
<dbReference type="Pfam" id="PF21957">
    <property type="entry name" value="Zn_ribbon_16"/>
    <property type="match status" value="1"/>
</dbReference>
<dbReference type="OrthoDB" id="1068350at2"/>
<evidence type="ECO:0000259" key="1">
    <source>
        <dbReference type="Pfam" id="PF19898"/>
    </source>
</evidence>
<organism evidence="3 4">
    <name type="scientific">Pontibacter ramchanderi</name>
    <dbReference type="NCBI Taxonomy" id="1179743"/>
    <lineage>
        <taxon>Bacteria</taxon>
        <taxon>Pseudomonadati</taxon>
        <taxon>Bacteroidota</taxon>
        <taxon>Cytophagia</taxon>
        <taxon>Cytophagales</taxon>
        <taxon>Hymenobacteraceae</taxon>
        <taxon>Pontibacter</taxon>
    </lineage>
</organism>
<dbReference type="EMBL" id="PJMU01000001">
    <property type="protein sequence ID" value="PKV75882.1"/>
    <property type="molecule type" value="Genomic_DNA"/>
</dbReference>